<keyword evidence="5 10" id="KW-0812">Transmembrane</keyword>
<comment type="caution">
    <text evidence="12">The sequence shown here is derived from an EMBL/GenBank/DDBJ whole genome shotgun (WGS) entry which is preliminary data.</text>
</comment>
<name>A0A0L6JMG7_9FIRM</name>
<feature type="transmembrane region" description="Helical" evidence="10">
    <location>
        <begin position="343"/>
        <end position="362"/>
    </location>
</feature>
<evidence type="ECO:0000256" key="3">
    <source>
        <dbReference type="ARBA" id="ARBA00022448"/>
    </source>
</evidence>
<evidence type="ECO:0000313" key="12">
    <source>
        <dbReference type="EMBL" id="KNY26991.1"/>
    </source>
</evidence>
<feature type="transmembrane region" description="Helical" evidence="10">
    <location>
        <begin position="128"/>
        <end position="148"/>
    </location>
</feature>
<dbReference type="PROSITE" id="PS01219">
    <property type="entry name" value="AMMONIUM_TRANSP"/>
    <property type="match status" value="1"/>
</dbReference>
<evidence type="ECO:0000259" key="11">
    <source>
        <dbReference type="Pfam" id="PF00909"/>
    </source>
</evidence>
<dbReference type="FunFam" id="1.10.3430.10:FF:000007">
    <property type="entry name" value="Ammonium transporter"/>
    <property type="match status" value="1"/>
</dbReference>
<dbReference type="Proteomes" id="UP000036923">
    <property type="component" value="Unassembled WGS sequence"/>
</dbReference>
<sequence precursor="true">MNKKIMSFILSVLTILSIPMMIFAEGEAKIDTGDTTFSIISTALVFIMTPALAFFYGGMVRKKNVLNTMMNSFVMVGLISIQWVLIGYTLAFGPDKGGIIGGLDFLGFNGVGAEPNADYAGTIPHGAFAMYQMMFAIITPALITGAFAERMRFSAFLIFTTLWATLVYDPLAHWVWGVGGWIRELGALDFAGGTVVHISSGIAGLVAALVLGKRKGYKITPMIPHNIPFVLLGAAVLWFGWFGFNAGSALAANGLAVNAFIVTNTAAAAALLSWIIVEWLHHGKPTLLGAATGCVVGLVAITPAAGFVTPLSAIIMGLLVSPLSYFAISVLKPKFGYDDSLDVFGCHGVGGIFGALATGVFASKAVNPLGADGLLHGNPGLLGVQAISVLVTLVFSGVLTFVILKAISLFVKLRVSESDEDEGLDVSQHGEDAYPDFAAEEGIAL</sequence>
<accession>A0A0L6JMG7</accession>
<dbReference type="Gene3D" id="1.10.3430.10">
    <property type="entry name" value="Ammonium transporter AmtB like domains"/>
    <property type="match status" value="1"/>
</dbReference>
<keyword evidence="13" id="KW-1185">Reference proteome</keyword>
<dbReference type="Pfam" id="PF00909">
    <property type="entry name" value="Ammonium_transp"/>
    <property type="match status" value="1"/>
</dbReference>
<keyword evidence="3 10" id="KW-0813">Transport</keyword>
<feature type="domain" description="Ammonium transporter AmtB-like" evidence="11">
    <location>
        <begin position="37"/>
        <end position="434"/>
    </location>
</feature>
<feature type="transmembrane region" description="Helical" evidence="10">
    <location>
        <begin position="69"/>
        <end position="91"/>
    </location>
</feature>
<proteinExistence type="inferred from homology"/>
<dbReference type="InterPro" id="IPR001905">
    <property type="entry name" value="Ammonium_transpt"/>
</dbReference>
<comment type="similarity">
    <text evidence="2 10">Belongs to the ammonia transporter channel (TC 1.A.11.2) family.</text>
</comment>
<evidence type="ECO:0000256" key="4">
    <source>
        <dbReference type="ARBA" id="ARBA00022475"/>
    </source>
</evidence>
<gene>
    <name evidence="12" type="ORF">Bccel_2256</name>
</gene>
<feature type="transmembrane region" description="Helical" evidence="10">
    <location>
        <begin position="223"/>
        <end position="244"/>
    </location>
</feature>
<evidence type="ECO:0000256" key="5">
    <source>
        <dbReference type="ARBA" id="ARBA00022692"/>
    </source>
</evidence>
<dbReference type="GO" id="GO:0005886">
    <property type="term" value="C:plasma membrane"/>
    <property type="evidence" value="ECO:0007669"/>
    <property type="project" value="UniProtKB-SubCell"/>
</dbReference>
<feature type="transmembrane region" description="Helical" evidence="10">
    <location>
        <begin position="188"/>
        <end position="211"/>
    </location>
</feature>
<organism evidence="12 13">
    <name type="scientific">Pseudobacteroides cellulosolvens ATCC 35603 = DSM 2933</name>
    <dbReference type="NCBI Taxonomy" id="398512"/>
    <lineage>
        <taxon>Bacteria</taxon>
        <taxon>Bacillati</taxon>
        <taxon>Bacillota</taxon>
        <taxon>Clostridia</taxon>
        <taxon>Eubacteriales</taxon>
        <taxon>Oscillospiraceae</taxon>
        <taxon>Pseudobacteroides</taxon>
    </lineage>
</organism>
<evidence type="ECO:0000313" key="13">
    <source>
        <dbReference type="Proteomes" id="UP000036923"/>
    </source>
</evidence>
<keyword evidence="4" id="KW-1003">Cell membrane</keyword>
<dbReference type="PATRIC" id="fig|398512.5.peg.2352"/>
<feature type="transmembrane region" description="Helical" evidence="10">
    <location>
        <begin position="155"/>
        <end position="176"/>
    </location>
</feature>
<dbReference type="AlphaFoldDB" id="A0A0L6JMG7"/>
<keyword evidence="7 10" id="KW-0472">Membrane</keyword>
<feature type="transmembrane region" description="Helical" evidence="10">
    <location>
        <begin position="36"/>
        <end position="57"/>
    </location>
</feature>
<dbReference type="eggNOG" id="COG0004">
    <property type="taxonomic scope" value="Bacteria"/>
</dbReference>
<dbReference type="NCBIfam" id="TIGR00836">
    <property type="entry name" value="amt"/>
    <property type="match status" value="1"/>
</dbReference>
<evidence type="ECO:0000256" key="7">
    <source>
        <dbReference type="ARBA" id="ARBA00023136"/>
    </source>
</evidence>
<keyword evidence="8 10" id="KW-0924">Ammonia transport</keyword>
<dbReference type="GO" id="GO:0008519">
    <property type="term" value="F:ammonium channel activity"/>
    <property type="evidence" value="ECO:0007669"/>
    <property type="project" value="InterPro"/>
</dbReference>
<dbReference type="STRING" id="398512.Bccel_2256"/>
<dbReference type="RefSeq" id="WP_050753368.1">
    <property type="nucleotide sequence ID" value="NZ_KN050765.1"/>
</dbReference>
<feature type="transmembrane region" description="Helical" evidence="10">
    <location>
        <begin position="311"/>
        <end position="331"/>
    </location>
</feature>
<reference evidence="13" key="1">
    <citation type="submission" date="2015-07" db="EMBL/GenBank/DDBJ databases">
        <title>Near-Complete Genome Sequence of the Cellulolytic Bacterium Bacteroides (Pseudobacteroides) cellulosolvens ATCC 35603.</title>
        <authorList>
            <person name="Dassa B."/>
            <person name="Utturkar S.M."/>
            <person name="Klingeman D.M."/>
            <person name="Hurt R.A."/>
            <person name="Keller M."/>
            <person name="Xu J."/>
            <person name="Reddy Y.H.K."/>
            <person name="Borovok I."/>
            <person name="Grinberg I.R."/>
            <person name="Lamed R."/>
            <person name="Zhivin O."/>
            <person name="Bayer E.A."/>
            <person name="Brown S.D."/>
        </authorList>
    </citation>
    <scope>NUCLEOTIDE SEQUENCE [LARGE SCALE GENOMIC DNA]</scope>
    <source>
        <strain evidence="13">DSM 2933</strain>
    </source>
</reference>
<feature type="transmembrane region" description="Helical" evidence="10">
    <location>
        <begin position="256"/>
        <end position="280"/>
    </location>
</feature>
<dbReference type="PANTHER" id="PTHR43029">
    <property type="entry name" value="AMMONIUM TRANSPORTER MEP2"/>
    <property type="match status" value="1"/>
</dbReference>
<evidence type="ECO:0000256" key="6">
    <source>
        <dbReference type="ARBA" id="ARBA00022989"/>
    </source>
</evidence>
<evidence type="ECO:0000256" key="2">
    <source>
        <dbReference type="ARBA" id="ARBA00005887"/>
    </source>
</evidence>
<keyword evidence="6 10" id="KW-1133">Transmembrane helix</keyword>
<evidence type="ECO:0000256" key="1">
    <source>
        <dbReference type="ARBA" id="ARBA00004651"/>
    </source>
</evidence>
<dbReference type="EMBL" id="LGTC01000001">
    <property type="protein sequence ID" value="KNY26991.1"/>
    <property type="molecule type" value="Genomic_DNA"/>
</dbReference>
<feature type="transmembrane region" description="Helical" evidence="10">
    <location>
        <begin position="287"/>
        <end position="305"/>
    </location>
</feature>
<dbReference type="PANTHER" id="PTHR43029:SF10">
    <property type="entry name" value="AMMONIUM TRANSPORTER MEP2"/>
    <property type="match status" value="1"/>
</dbReference>
<protein>
    <recommendedName>
        <fullName evidence="9 10">Ammonium transporter</fullName>
    </recommendedName>
</protein>
<dbReference type="InterPro" id="IPR024041">
    <property type="entry name" value="NH4_transpt_AmtB-like_dom"/>
</dbReference>
<evidence type="ECO:0000256" key="8">
    <source>
        <dbReference type="ARBA" id="ARBA00023177"/>
    </source>
</evidence>
<dbReference type="InterPro" id="IPR018047">
    <property type="entry name" value="Ammonium_transpt_CS"/>
</dbReference>
<dbReference type="OrthoDB" id="9814202at2"/>
<evidence type="ECO:0000256" key="9">
    <source>
        <dbReference type="ARBA" id="ARBA00050025"/>
    </source>
</evidence>
<dbReference type="SUPFAM" id="SSF111352">
    <property type="entry name" value="Ammonium transporter"/>
    <property type="match status" value="1"/>
</dbReference>
<comment type="subcellular location">
    <subcellularLocation>
        <location evidence="1 10">Cell membrane</location>
        <topology evidence="1 10">Multi-pass membrane protein</topology>
    </subcellularLocation>
</comment>
<dbReference type="InterPro" id="IPR029020">
    <property type="entry name" value="Ammonium/urea_transptr"/>
</dbReference>
<evidence type="ECO:0000256" key="10">
    <source>
        <dbReference type="RuleBase" id="RU362002"/>
    </source>
</evidence>
<feature type="transmembrane region" description="Helical" evidence="10">
    <location>
        <begin position="382"/>
        <end position="404"/>
    </location>
</feature>